<feature type="region of interest" description="Disordered" evidence="6">
    <location>
        <begin position="38"/>
        <end position="67"/>
    </location>
</feature>
<feature type="transmembrane region" description="Helical" evidence="7">
    <location>
        <begin position="116"/>
        <end position="139"/>
    </location>
</feature>
<dbReference type="GO" id="GO:0005783">
    <property type="term" value="C:endoplasmic reticulum"/>
    <property type="evidence" value="ECO:0007669"/>
    <property type="project" value="TreeGrafter"/>
</dbReference>
<dbReference type="PANTHER" id="PTHR21389:SF0">
    <property type="entry name" value="ETOPOSIDE-INDUCED PROTEIN 2.4 HOMOLOG"/>
    <property type="match status" value="1"/>
</dbReference>
<dbReference type="GO" id="GO:0016236">
    <property type="term" value="P:macroautophagy"/>
    <property type="evidence" value="ECO:0007669"/>
    <property type="project" value="TreeGrafter"/>
</dbReference>
<comment type="similarity">
    <text evidence="2">Belongs to the EI24 family.</text>
</comment>
<dbReference type="AlphaFoldDB" id="W8C9T8"/>
<keyword evidence="5 7" id="KW-0472">Membrane</keyword>
<dbReference type="EMBL" id="GAMC01006361">
    <property type="protein sequence ID" value="JAC00195.1"/>
    <property type="molecule type" value="mRNA"/>
</dbReference>
<proteinExistence type="evidence at transcript level"/>
<dbReference type="PANTHER" id="PTHR21389">
    <property type="entry name" value="P53 INDUCED PROTEIN"/>
    <property type="match status" value="1"/>
</dbReference>
<comment type="subcellular location">
    <subcellularLocation>
        <location evidence="1">Membrane</location>
        <topology evidence="1">Multi-pass membrane protein</topology>
    </subcellularLocation>
</comment>
<organism evidence="8">
    <name type="scientific">Ceratitis capitata</name>
    <name type="common">Mediterranean fruit fly</name>
    <name type="synonym">Tephritis capitata</name>
    <dbReference type="NCBI Taxonomy" id="7213"/>
    <lineage>
        <taxon>Eukaryota</taxon>
        <taxon>Metazoa</taxon>
        <taxon>Ecdysozoa</taxon>
        <taxon>Arthropoda</taxon>
        <taxon>Hexapoda</taxon>
        <taxon>Insecta</taxon>
        <taxon>Pterygota</taxon>
        <taxon>Neoptera</taxon>
        <taxon>Endopterygota</taxon>
        <taxon>Diptera</taxon>
        <taxon>Brachycera</taxon>
        <taxon>Muscomorpha</taxon>
        <taxon>Tephritoidea</taxon>
        <taxon>Tephritidae</taxon>
        <taxon>Ceratitis</taxon>
        <taxon>Ceratitis</taxon>
    </lineage>
</organism>
<name>W8C9T8_CERCA</name>
<feature type="compositionally biased region" description="Polar residues" evidence="6">
    <location>
        <begin position="464"/>
        <end position="481"/>
    </location>
</feature>
<evidence type="ECO:0000313" key="8">
    <source>
        <dbReference type="EMBL" id="JAC00195.1"/>
    </source>
</evidence>
<sequence length="481" mass="55903">METIKNITFAMLYGILDSIKGIKLLFQIDEEMNKIDAKEEETKQRRNAARERRAYRRTPSPTPSSAAAMAREELKELLQLKEQTNPNERRLSSMIKRSKNTDLQGPKLERKIATKFIKCCGFNIGCTWICMMFFEYGILPALKYLLSLFYGADTTELNMVWEWVRPVSNATFQIGWIGPICALCRVLSLLWFSDIADAAYRVRRESPQTMPNVTKYYADFLFGLIVQWLFLFQSWIVNYIPIPYIGVVLSNFHLCLLHALCSFEYKWFNMGWELHRRLSYIENNWPYFIGFGLPLTILTNLSESFILNGCAFCVFFPLFILSGYEAIPIVDSVNFPVRLFTPIIFCTNLIFNRFKPPRLSAVKLAQQKKHLIIQKEKELQQHKLLQQEMEDAYLGRSRSRQTEYQGNEEPYIAQRSQSTRYSHSPSPSPVQYRYQQPPAQPRVPSTTRQFMGQVPISPALVPRTPSSESSSVHTTQTVRHR</sequence>
<dbReference type="OrthoDB" id="266518at2759"/>
<feature type="transmembrane region" description="Helical" evidence="7">
    <location>
        <begin position="333"/>
        <end position="351"/>
    </location>
</feature>
<evidence type="ECO:0000256" key="6">
    <source>
        <dbReference type="SAM" id="MobiDB-lite"/>
    </source>
</evidence>
<evidence type="ECO:0000256" key="4">
    <source>
        <dbReference type="ARBA" id="ARBA00022989"/>
    </source>
</evidence>
<keyword evidence="3 7" id="KW-0812">Transmembrane</keyword>
<dbReference type="Pfam" id="PF07264">
    <property type="entry name" value="EI24"/>
    <property type="match status" value="1"/>
</dbReference>
<feature type="compositionally biased region" description="Basic and acidic residues" evidence="6">
    <location>
        <begin position="38"/>
        <end position="52"/>
    </location>
</feature>
<feature type="compositionally biased region" description="Low complexity" evidence="6">
    <location>
        <begin position="57"/>
        <end position="67"/>
    </location>
</feature>
<evidence type="ECO:0000256" key="1">
    <source>
        <dbReference type="ARBA" id="ARBA00004141"/>
    </source>
</evidence>
<gene>
    <name evidence="8" type="primary">EI24</name>
</gene>
<feature type="transmembrane region" description="Helical" evidence="7">
    <location>
        <begin position="216"/>
        <end position="236"/>
    </location>
</feature>
<keyword evidence="4 7" id="KW-1133">Transmembrane helix</keyword>
<feature type="transmembrane region" description="Helical" evidence="7">
    <location>
        <begin position="174"/>
        <end position="195"/>
    </location>
</feature>
<accession>W8C9T8</accession>
<feature type="compositionally biased region" description="Polar residues" evidence="6">
    <location>
        <begin position="414"/>
        <end position="425"/>
    </location>
</feature>
<evidence type="ECO:0000256" key="2">
    <source>
        <dbReference type="ARBA" id="ARBA00010970"/>
    </source>
</evidence>
<evidence type="ECO:0000256" key="7">
    <source>
        <dbReference type="SAM" id="Phobius"/>
    </source>
</evidence>
<dbReference type="InterPro" id="IPR059112">
    <property type="entry name" value="CysZ/EI24"/>
</dbReference>
<reference evidence="8" key="2">
    <citation type="journal article" date="2014" name="BMC Genomics">
        <title>A genomic perspective to assessing quality of mass-reared SIT flies used in Mediterranean fruit fly (Ceratitis capitata) eradication in California.</title>
        <authorList>
            <person name="Calla B."/>
            <person name="Hall B."/>
            <person name="Hou S."/>
            <person name="Geib S.M."/>
        </authorList>
    </citation>
    <scope>NUCLEOTIDE SEQUENCE</scope>
</reference>
<evidence type="ECO:0000256" key="5">
    <source>
        <dbReference type="ARBA" id="ARBA00023136"/>
    </source>
</evidence>
<feature type="transmembrane region" description="Helical" evidence="7">
    <location>
        <begin position="242"/>
        <end position="261"/>
    </location>
</feature>
<evidence type="ECO:0000256" key="3">
    <source>
        <dbReference type="ARBA" id="ARBA00022692"/>
    </source>
</evidence>
<reference evidence="8" key="1">
    <citation type="submission" date="2013-07" db="EMBL/GenBank/DDBJ databases">
        <authorList>
            <person name="Geib S."/>
        </authorList>
    </citation>
    <scope>NUCLEOTIDE SEQUENCE</scope>
</reference>
<dbReference type="GO" id="GO:0016020">
    <property type="term" value="C:membrane"/>
    <property type="evidence" value="ECO:0007669"/>
    <property type="project" value="UniProtKB-SubCell"/>
</dbReference>
<protein>
    <submittedName>
        <fullName evidence="8">Etoposide-induced protein 2.4</fullName>
    </submittedName>
</protein>
<feature type="region of interest" description="Disordered" evidence="6">
    <location>
        <begin position="395"/>
        <end position="481"/>
    </location>
</feature>
<feature type="transmembrane region" description="Helical" evidence="7">
    <location>
        <begin position="305"/>
        <end position="327"/>
    </location>
</feature>